<organism evidence="4">
    <name type="scientific">Drosophila rhopaloa</name>
    <name type="common">Fruit fly</name>
    <dbReference type="NCBI Taxonomy" id="1041015"/>
    <lineage>
        <taxon>Eukaryota</taxon>
        <taxon>Metazoa</taxon>
        <taxon>Ecdysozoa</taxon>
        <taxon>Arthropoda</taxon>
        <taxon>Hexapoda</taxon>
        <taxon>Insecta</taxon>
        <taxon>Pterygota</taxon>
        <taxon>Neoptera</taxon>
        <taxon>Endopterygota</taxon>
        <taxon>Diptera</taxon>
        <taxon>Brachycera</taxon>
        <taxon>Muscomorpha</taxon>
        <taxon>Ephydroidea</taxon>
        <taxon>Drosophilidae</taxon>
        <taxon>Drosophila</taxon>
        <taxon>Sophophora</taxon>
    </lineage>
</organism>
<reference evidence="4" key="2">
    <citation type="submission" date="2025-04" db="UniProtKB">
        <authorList>
            <consortium name="RefSeq"/>
        </authorList>
    </citation>
    <scope>IDENTIFICATION</scope>
</reference>
<keyword evidence="3" id="KW-1185">Reference proteome</keyword>
<feature type="compositionally biased region" description="Basic residues" evidence="1">
    <location>
        <begin position="203"/>
        <end position="233"/>
    </location>
</feature>
<dbReference type="AlphaFoldDB" id="A0A6P4FFM3"/>
<accession>A0A6P4FFM3</accession>
<evidence type="ECO:0000313" key="4">
    <source>
        <dbReference type="RefSeq" id="XP_016984321.1"/>
    </source>
</evidence>
<evidence type="ECO:0000313" key="2">
    <source>
        <dbReference type="EnsemblMetazoa" id="XP_016984321.1"/>
    </source>
</evidence>
<reference evidence="3" key="1">
    <citation type="journal article" date="2021" name="Elife">
        <title>Highly contiguous assemblies of 101 drosophilid genomes.</title>
        <authorList>
            <person name="Kim B.Y."/>
            <person name="Wang J.R."/>
            <person name="Miller D.E."/>
            <person name="Barmina O."/>
            <person name="Delaney E."/>
            <person name="Thompson A."/>
            <person name="Comeault A.A."/>
            <person name="Peede D."/>
            <person name="D'Agostino E.R."/>
            <person name="Pelaez J."/>
            <person name="Aguilar J.M."/>
            <person name="Haji D."/>
            <person name="Matsunaga T."/>
            <person name="Armstrong E.E."/>
            <person name="Zych M."/>
            <person name="Ogawa Y."/>
            <person name="Stamenkovic-Radak M."/>
            <person name="Jelic M."/>
            <person name="Veselinovic M.S."/>
            <person name="Tanaskovic M."/>
            <person name="Eric P."/>
            <person name="Gao J.J."/>
            <person name="Katoh T.K."/>
            <person name="Toda M.J."/>
            <person name="Watabe H."/>
            <person name="Watada M."/>
            <person name="Davis J.S."/>
            <person name="Moyle L.C."/>
            <person name="Manoli G."/>
            <person name="Bertolini E."/>
            <person name="Kostal V."/>
            <person name="Hawley R.S."/>
            <person name="Takahashi A."/>
            <person name="Jones C.D."/>
            <person name="Price D.K."/>
            <person name="Whiteman N."/>
            <person name="Kopp A."/>
            <person name="Matute D.R."/>
            <person name="Petrov D.A."/>
        </authorList>
    </citation>
    <scope>NUCLEOTIDE SEQUENCE [LARGE SCALE GENOMIC DNA]</scope>
</reference>
<feature type="region of interest" description="Disordered" evidence="1">
    <location>
        <begin position="109"/>
        <end position="240"/>
    </location>
</feature>
<evidence type="ECO:0000313" key="3">
    <source>
        <dbReference type="Proteomes" id="UP001652680"/>
    </source>
</evidence>
<dbReference type="RefSeq" id="XP_016984321.1">
    <property type="nucleotide sequence ID" value="XM_017128832.1"/>
</dbReference>
<gene>
    <name evidence="4" type="primary">LOC108048285</name>
    <name evidence="2" type="synonym">108048285</name>
</gene>
<dbReference type="GeneID" id="108048285"/>
<feature type="compositionally biased region" description="Basic residues" evidence="1">
    <location>
        <begin position="179"/>
        <end position="196"/>
    </location>
</feature>
<reference evidence="2" key="3">
    <citation type="submission" date="2025-05" db="UniProtKB">
        <authorList>
            <consortium name="EnsemblMetazoa"/>
        </authorList>
    </citation>
    <scope>IDENTIFICATION</scope>
</reference>
<dbReference type="Proteomes" id="UP001652680">
    <property type="component" value="Unassembled WGS sequence"/>
</dbReference>
<proteinExistence type="predicted"/>
<name>A0A6P4FFM3_DRORH</name>
<protein>
    <submittedName>
        <fullName evidence="4">Histone-like protein 18C</fullName>
    </submittedName>
</protein>
<sequence>MSTLRFKDSKTAVKNRSTKKTFEEYLRDAESLKSDIYVRCDGFDDVLAACNSDSVETPYINFLRVFWKRHSDYYTNQQIVQAAANRWNEMSILQRCKYSVNPPKTSLGYCDSENSSTASELPGSSDSDEQSDSDPGTPKATDTFFGGSSNGGGECYNKKKEPQYSKPKCMKPKPSCPKPKSKVKKCCAKPKPKCARPKPACPRPKKRMSCPKPKPRCPKPKSRCAKPKPKCPKPKPSCPK</sequence>
<dbReference type="CTD" id="40304"/>
<evidence type="ECO:0000256" key="1">
    <source>
        <dbReference type="SAM" id="MobiDB-lite"/>
    </source>
</evidence>
<dbReference type="OrthoDB" id="7864170at2759"/>
<dbReference type="EnsemblMetazoa" id="XM_017128832.2">
    <property type="protein sequence ID" value="XP_016984321.1"/>
    <property type="gene ID" value="LOC108048285"/>
</dbReference>